<sequence>MDLPVRRLAAALRSPAARPRTADVALAAGLAVAGVLWVVVTVRHPSGDDAGPLKMPFPPGIGFDRPPPPIPGVPPQPEEHVEWVRPLLVNLFATLPVAIRRRLPYLAFAAALTGVFAIREGLVLPGFVGILMCAYSTVAYGRRLAVALGMLLVAAAAAAAAFDESIPSMPGWLTPFAVLAPIGLAAATIRSTRDRAVAAARRADAVVRERDAATRAAIAEERAHIARELHDLVSHHVSVMVIQAGGAGKILDSRPDLVAAALAAIEASGRDAMAELRHLLGLIAPLDDTLRPQPGLADLDALAGSVRAAGQPVTLDRVDGAVPHGMELTVYRIVQEGLTNAMRHAPGARTTVHIHRENASTLTVRVRNEAPTDLVGDWSGSWRGVRRAEPDWSEGPGAGHAAPAGRGSETTAARSEGGRAPEGGGAGLVGLRERLRLLGGTLETRRRVGGGFELCARIPVEAGATDGTGSTGATASTGTTEGSGTTERTGVTG</sequence>
<evidence type="ECO:0000259" key="13">
    <source>
        <dbReference type="Pfam" id="PF23539"/>
    </source>
</evidence>
<evidence type="ECO:0000256" key="10">
    <source>
        <dbReference type="SAM" id="Phobius"/>
    </source>
</evidence>
<dbReference type="InterPro" id="IPR011712">
    <property type="entry name" value="Sig_transdc_His_kin_sub3_dim/P"/>
</dbReference>
<evidence type="ECO:0000256" key="4">
    <source>
        <dbReference type="ARBA" id="ARBA00022679"/>
    </source>
</evidence>
<comment type="caution">
    <text evidence="14">The sequence shown here is derived from an EMBL/GenBank/DDBJ whole genome shotgun (WGS) entry which is preliminary data.</text>
</comment>
<dbReference type="InterPro" id="IPR050482">
    <property type="entry name" value="Sensor_HK_TwoCompSys"/>
</dbReference>
<keyword evidence="6" id="KW-0418">Kinase</keyword>
<keyword evidence="4" id="KW-0808">Transferase</keyword>
<feature type="transmembrane region" description="Helical" evidence="10">
    <location>
        <begin position="144"/>
        <end position="162"/>
    </location>
</feature>
<keyword evidence="15" id="KW-1185">Reference proteome</keyword>
<feature type="transmembrane region" description="Helical" evidence="10">
    <location>
        <begin position="105"/>
        <end position="132"/>
    </location>
</feature>
<dbReference type="GO" id="GO:0000155">
    <property type="term" value="F:phosphorelay sensor kinase activity"/>
    <property type="evidence" value="ECO:0007669"/>
    <property type="project" value="InterPro"/>
</dbReference>
<feature type="domain" description="Histidine kinase/HSP90-like ATPase" evidence="11">
    <location>
        <begin position="327"/>
        <end position="461"/>
    </location>
</feature>
<dbReference type="Gene3D" id="1.20.5.1930">
    <property type="match status" value="1"/>
</dbReference>
<accession>A0A8J3QQU5</accession>
<evidence type="ECO:0000256" key="8">
    <source>
        <dbReference type="ARBA" id="ARBA00023012"/>
    </source>
</evidence>
<dbReference type="CDD" id="cd16917">
    <property type="entry name" value="HATPase_UhpB-NarQ-NarX-like"/>
    <property type="match status" value="1"/>
</dbReference>
<organism evidence="14 15">
    <name type="scientific">Rugosimonospora africana</name>
    <dbReference type="NCBI Taxonomy" id="556532"/>
    <lineage>
        <taxon>Bacteria</taxon>
        <taxon>Bacillati</taxon>
        <taxon>Actinomycetota</taxon>
        <taxon>Actinomycetes</taxon>
        <taxon>Micromonosporales</taxon>
        <taxon>Micromonosporaceae</taxon>
        <taxon>Rugosimonospora</taxon>
    </lineage>
</organism>
<dbReference type="GO" id="GO:0005524">
    <property type="term" value="F:ATP binding"/>
    <property type="evidence" value="ECO:0007669"/>
    <property type="project" value="UniProtKB-KW"/>
</dbReference>
<dbReference type="PANTHER" id="PTHR24421">
    <property type="entry name" value="NITRATE/NITRITE SENSOR PROTEIN NARX-RELATED"/>
    <property type="match status" value="1"/>
</dbReference>
<feature type="domain" description="Signal transduction histidine kinase subgroup 3 dimerisation and phosphoacceptor" evidence="12">
    <location>
        <begin position="221"/>
        <end position="285"/>
    </location>
</feature>
<feature type="domain" description="DUF7134" evidence="13">
    <location>
        <begin position="86"/>
        <end position="180"/>
    </location>
</feature>
<keyword evidence="8" id="KW-0902">Two-component regulatory system</keyword>
<keyword evidence="10" id="KW-1133">Transmembrane helix</keyword>
<evidence type="ECO:0000256" key="1">
    <source>
        <dbReference type="ARBA" id="ARBA00000085"/>
    </source>
</evidence>
<proteinExistence type="predicted"/>
<evidence type="ECO:0000313" key="14">
    <source>
        <dbReference type="EMBL" id="GIH15750.1"/>
    </source>
</evidence>
<dbReference type="Pfam" id="PF07730">
    <property type="entry name" value="HisKA_3"/>
    <property type="match status" value="1"/>
</dbReference>
<comment type="catalytic activity">
    <reaction evidence="1">
        <text>ATP + protein L-histidine = ADP + protein N-phospho-L-histidine.</text>
        <dbReference type="EC" id="2.7.13.3"/>
    </reaction>
</comment>
<evidence type="ECO:0000313" key="15">
    <source>
        <dbReference type="Proteomes" id="UP000642748"/>
    </source>
</evidence>
<dbReference type="Pfam" id="PF23539">
    <property type="entry name" value="DUF7134"/>
    <property type="match status" value="1"/>
</dbReference>
<evidence type="ECO:0000256" key="3">
    <source>
        <dbReference type="ARBA" id="ARBA00022553"/>
    </source>
</evidence>
<dbReference type="Gene3D" id="3.30.565.10">
    <property type="entry name" value="Histidine kinase-like ATPase, C-terminal domain"/>
    <property type="match status" value="1"/>
</dbReference>
<feature type="transmembrane region" description="Helical" evidence="10">
    <location>
        <begin position="174"/>
        <end position="192"/>
    </location>
</feature>
<dbReference type="RefSeq" id="WP_203919380.1">
    <property type="nucleotide sequence ID" value="NZ_BONZ01000038.1"/>
</dbReference>
<evidence type="ECO:0000259" key="11">
    <source>
        <dbReference type="Pfam" id="PF02518"/>
    </source>
</evidence>
<feature type="region of interest" description="Disordered" evidence="9">
    <location>
        <begin position="462"/>
        <end position="493"/>
    </location>
</feature>
<dbReference type="PANTHER" id="PTHR24421:SF10">
    <property type="entry name" value="NITRATE_NITRITE SENSOR PROTEIN NARQ"/>
    <property type="match status" value="1"/>
</dbReference>
<evidence type="ECO:0000256" key="7">
    <source>
        <dbReference type="ARBA" id="ARBA00022840"/>
    </source>
</evidence>
<feature type="transmembrane region" description="Helical" evidence="10">
    <location>
        <begin position="21"/>
        <end position="40"/>
    </location>
</feature>
<dbReference type="EC" id="2.7.13.3" evidence="2"/>
<evidence type="ECO:0000256" key="5">
    <source>
        <dbReference type="ARBA" id="ARBA00022741"/>
    </source>
</evidence>
<evidence type="ECO:0000256" key="2">
    <source>
        <dbReference type="ARBA" id="ARBA00012438"/>
    </source>
</evidence>
<keyword evidence="3" id="KW-0597">Phosphoprotein</keyword>
<keyword evidence="7" id="KW-0067">ATP-binding</keyword>
<dbReference type="AlphaFoldDB" id="A0A8J3QQU5"/>
<evidence type="ECO:0000256" key="6">
    <source>
        <dbReference type="ARBA" id="ARBA00022777"/>
    </source>
</evidence>
<keyword evidence="10" id="KW-0812">Transmembrane</keyword>
<dbReference type="Pfam" id="PF02518">
    <property type="entry name" value="HATPase_c"/>
    <property type="match status" value="1"/>
</dbReference>
<dbReference type="InterPro" id="IPR055558">
    <property type="entry name" value="DUF7134"/>
</dbReference>
<dbReference type="EMBL" id="BONZ01000038">
    <property type="protein sequence ID" value="GIH15750.1"/>
    <property type="molecule type" value="Genomic_DNA"/>
</dbReference>
<keyword evidence="5" id="KW-0547">Nucleotide-binding</keyword>
<gene>
    <name evidence="14" type="ORF">Raf01_39220</name>
</gene>
<dbReference type="GO" id="GO:0016020">
    <property type="term" value="C:membrane"/>
    <property type="evidence" value="ECO:0007669"/>
    <property type="project" value="InterPro"/>
</dbReference>
<dbReference type="InterPro" id="IPR036890">
    <property type="entry name" value="HATPase_C_sf"/>
</dbReference>
<name>A0A8J3QQU5_9ACTN</name>
<feature type="region of interest" description="Disordered" evidence="9">
    <location>
        <begin position="386"/>
        <end position="427"/>
    </location>
</feature>
<protein>
    <recommendedName>
        <fullName evidence="2">histidine kinase</fullName>
        <ecNumber evidence="2">2.7.13.3</ecNumber>
    </recommendedName>
</protein>
<dbReference type="Proteomes" id="UP000642748">
    <property type="component" value="Unassembled WGS sequence"/>
</dbReference>
<dbReference type="GO" id="GO:0046983">
    <property type="term" value="F:protein dimerization activity"/>
    <property type="evidence" value="ECO:0007669"/>
    <property type="project" value="InterPro"/>
</dbReference>
<dbReference type="SUPFAM" id="SSF55874">
    <property type="entry name" value="ATPase domain of HSP90 chaperone/DNA topoisomerase II/histidine kinase"/>
    <property type="match status" value="1"/>
</dbReference>
<evidence type="ECO:0000259" key="12">
    <source>
        <dbReference type="Pfam" id="PF07730"/>
    </source>
</evidence>
<reference evidence="14" key="1">
    <citation type="submission" date="2021-01" db="EMBL/GenBank/DDBJ databases">
        <title>Whole genome shotgun sequence of Rugosimonospora africana NBRC 104875.</title>
        <authorList>
            <person name="Komaki H."/>
            <person name="Tamura T."/>
        </authorList>
    </citation>
    <scope>NUCLEOTIDE SEQUENCE</scope>
    <source>
        <strain evidence="14">NBRC 104875</strain>
    </source>
</reference>
<dbReference type="InterPro" id="IPR003594">
    <property type="entry name" value="HATPase_dom"/>
</dbReference>
<evidence type="ECO:0000256" key="9">
    <source>
        <dbReference type="SAM" id="MobiDB-lite"/>
    </source>
</evidence>
<keyword evidence="10" id="KW-0472">Membrane</keyword>